<evidence type="ECO:0000259" key="1">
    <source>
        <dbReference type="Pfam" id="PF13960"/>
    </source>
</evidence>
<sequence length="127" mass="14645">MLDVTKLHELEQNVVVIMCHLAKIFSPTSFYSMKHHIVHLPYGVRLGGSVQYKWMYPFKRFLYDLKMKMKTKAHVKASIVEAYTVVEIGYSLPTTLSYTFFVNETGLAKTMISVAMIQNPTVYFQSP</sequence>
<protein>
    <recommendedName>
        <fullName evidence="1">DUF4218 domain-containing protein</fullName>
    </recommendedName>
</protein>
<reference evidence="2" key="2">
    <citation type="journal article" date="2024" name="Plant">
        <title>Genomic evolution and insights into agronomic trait innovations of Sesamum species.</title>
        <authorList>
            <person name="Miao H."/>
            <person name="Wang L."/>
            <person name="Qu L."/>
            <person name="Liu H."/>
            <person name="Sun Y."/>
            <person name="Le M."/>
            <person name="Wang Q."/>
            <person name="Wei S."/>
            <person name="Zheng Y."/>
            <person name="Lin W."/>
            <person name="Duan Y."/>
            <person name="Cao H."/>
            <person name="Xiong S."/>
            <person name="Wang X."/>
            <person name="Wei L."/>
            <person name="Li C."/>
            <person name="Ma Q."/>
            <person name="Ju M."/>
            <person name="Zhao R."/>
            <person name="Li G."/>
            <person name="Mu C."/>
            <person name="Tian Q."/>
            <person name="Mei H."/>
            <person name="Zhang T."/>
            <person name="Gao T."/>
            <person name="Zhang H."/>
        </authorList>
    </citation>
    <scope>NUCLEOTIDE SEQUENCE</scope>
    <source>
        <strain evidence="2">KEN1</strain>
    </source>
</reference>
<gene>
    <name evidence="2" type="ORF">Slati_2985900</name>
</gene>
<accession>A0AAW2VK47</accession>
<dbReference type="PANTHER" id="PTHR48258:SF3">
    <property type="entry name" value="FK506-BINDING PROTEIN 4-LIKE ISOFORM X1"/>
    <property type="match status" value="1"/>
</dbReference>
<comment type="caution">
    <text evidence="2">The sequence shown here is derived from an EMBL/GenBank/DDBJ whole genome shotgun (WGS) entry which is preliminary data.</text>
</comment>
<name>A0AAW2VK47_9LAMI</name>
<evidence type="ECO:0000313" key="2">
    <source>
        <dbReference type="EMBL" id="KAL0428111.1"/>
    </source>
</evidence>
<dbReference type="Pfam" id="PF13960">
    <property type="entry name" value="DUF4218"/>
    <property type="match status" value="1"/>
</dbReference>
<dbReference type="InterPro" id="IPR025452">
    <property type="entry name" value="DUF4218"/>
</dbReference>
<proteinExistence type="predicted"/>
<feature type="domain" description="DUF4218" evidence="1">
    <location>
        <begin position="2"/>
        <end position="86"/>
    </location>
</feature>
<dbReference type="AlphaFoldDB" id="A0AAW2VK47"/>
<dbReference type="PANTHER" id="PTHR48258">
    <property type="entry name" value="DUF4218 DOMAIN-CONTAINING PROTEIN-RELATED"/>
    <property type="match status" value="1"/>
</dbReference>
<organism evidence="2">
    <name type="scientific">Sesamum latifolium</name>
    <dbReference type="NCBI Taxonomy" id="2727402"/>
    <lineage>
        <taxon>Eukaryota</taxon>
        <taxon>Viridiplantae</taxon>
        <taxon>Streptophyta</taxon>
        <taxon>Embryophyta</taxon>
        <taxon>Tracheophyta</taxon>
        <taxon>Spermatophyta</taxon>
        <taxon>Magnoliopsida</taxon>
        <taxon>eudicotyledons</taxon>
        <taxon>Gunneridae</taxon>
        <taxon>Pentapetalae</taxon>
        <taxon>asterids</taxon>
        <taxon>lamiids</taxon>
        <taxon>Lamiales</taxon>
        <taxon>Pedaliaceae</taxon>
        <taxon>Sesamum</taxon>
    </lineage>
</organism>
<reference evidence="2" key="1">
    <citation type="submission" date="2020-06" db="EMBL/GenBank/DDBJ databases">
        <authorList>
            <person name="Li T."/>
            <person name="Hu X."/>
            <person name="Zhang T."/>
            <person name="Song X."/>
            <person name="Zhang H."/>
            <person name="Dai N."/>
            <person name="Sheng W."/>
            <person name="Hou X."/>
            <person name="Wei L."/>
        </authorList>
    </citation>
    <scope>NUCLEOTIDE SEQUENCE</scope>
    <source>
        <strain evidence="2">KEN1</strain>
        <tissue evidence="2">Leaf</tissue>
    </source>
</reference>
<dbReference type="EMBL" id="JACGWN010000010">
    <property type="protein sequence ID" value="KAL0428111.1"/>
    <property type="molecule type" value="Genomic_DNA"/>
</dbReference>